<dbReference type="SMART" id="SM00478">
    <property type="entry name" value="ENDO3c"/>
    <property type="match status" value="1"/>
</dbReference>
<reference evidence="7 8" key="1">
    <citation type="journal article" date="2021" name="Int. J. Syst. Evol. Microbiol.">
        <title>Reticulibacter mediterranei gen. nov., sp. nov., within the new family Reticulibacteraceae fam. nov., and Ktedonospora formicarum gen. nov., sp. nov., Ktedonobacter robiniae sp. nov., Dictyobacter formicarum sp. nov. and Dictyobacter arantiisoli sp. nov., belonging to the class Ktedonobacteria.</title>
        <authorList>
            <person name="Yabe S."/>
            <person name="Zheng Y."/>
            <person name="Wang C.M."/>
            <person name="Sakai Y."/>
            <person name="Abe K."/>
            <person name="Yokota A."/>
            <person name="Donadio S."/>
            <person name="Cavaletti L."/>
            <person name="Monciardini P."/>
        </authorList>
    </citation>
    <scope>NUCLEOTIDE SEQUENCE [LARGE SCALE GENOMIC DNA]</scope>
    <source>
        <strain evidence="7 8">SOSP1-30</strain>
    </source>
</reference>
<dbReference type="EMBL" id="BNJG01000006">
    <property type="protein sequence ID" value="GHO60676.1"/>
    <property type="molecule type" value="Genomic_DNA"/>
</dbReference>
<sequence>MSALIFSSQGFPSPERRRKAHVAFVVSPPFESATLLAYLGSRALPGVEEVTNGCYRRTIVLPQSHGIIELEPKEAANVVLLRLQLSDLSDLSLLVQRCRQFFDLDADPAMIAEVLGTDSLLAPLVNARPGLRLPGAIDGFELAARAIIDQWMPVVSAQTVSRWLVRGLGVPLDKPVGTLSYFFPSPQLVSAANLQEIGLPGKLANALQALAREVVEEKLVLSRDADREQTVTRLLRLPGMEPWTVSSIAMQTLGDPDAYPPGDLGLQRAFAHHGLPVDTRTLKRHAEAWRPWRAYALHHLWANLPPFQSDERAAQQCQSSSFPLVADALPGDS</sequence>
<evidence type="ECO:0000313" key="7">
    <source>
        <dbReference type="EMBL" id="GHO60676.1"/>
    </source>
</evidence>
<dbReference type="CDD" id="cd00056">
    <property type="entry name" value="ENDO3c"/>
    <property type="match status" value="1"/>
</dbReference>
<dbReference type="EC" id="3.2.2.21" evidence="2"/>
<protein>
    <recommendedName>
        <fullName evidence="2">DNA-3-methyladenine glycosylase II</fullName>
        <ecNumber evidence="2">3.2.2.21</ecNumber>
    </recommendedName>
</protein>
<dbReference type="Proteomes" id="UP000654345">
    <property type="component" value="Unassembled WGS sequence"/>
</dbReference>
<evidence type="ECO:0000259" key="5">
    <source>
        <dbReference type="SMART" id="SM00478"/>
    </source>
</evidence>
<evidence type="ECO:0000259" key="6">
    <source>
        <dbReference type="SMART" id="SM01009"/>
    </source>
</evidence>
<accession>A0ABQ3V6T4</accession>
<dbReference type="Gene3D" id="1.10.1670.10">
    <property type="entry name" value="Helix-hairpin-Helix base-excision DNA repair enzymes (C-terminal)"/>
    <property type="match status" value="1"/>
</dbReference>
<dbReference type="InterPro" id="IPR010316">
    <property type="entry name" value="AlkA_N"/>
</dbReference>
<keyword evidence="4" id="KW-0234">DNA repair</keyword>
<dbReference type="InterPro" id="IPR037046">
    <property type="entry name" value="AlkA_N_sf"/>
</dbReference>
<proteinExistence type="predicted"/>
<dbReference type="SMART" id="SM01009">
    <property type="entry name" value="AlkA_N"/>
    <property type="match status" value="1"/>
</dbReference>
<dbReference type="InterPro" id="IPR023170">
    <property type="entry name" value="HhH_base_excis_C"/>
</dbReference>
<keyword evidence="8" id="KW-1185">Reference proteome</keyword>
<comment type="catalytic activity">
    <reaction evidence="1">
        <text>Hydrolysis of alkylated DNA, releasing 3-methyladenine, 3-methylguanine, 7-methylguanine and 7-methyladenine.</text>
        <dbReference type="EC" id="3.2.2.21"/>
    </reaction>
</comment>
<feature type="domain" description="HhH-GPD" evidence="5">
    <location>
        <begin position="148"/>
        <end position="305"/>
    </location>
</feature>
<dbReference type="InterPro" id="IPR011257">
    <property type="entry name" value="DNA_glycosylase"/>
</dbReference>
<dbReference type="Gene3D" id="1.10.340.30">
    <property type="entry name" value="Hypothetical protein, domain 2"/>
    <property type="match status" value="1"/>
</dbReference>
<gene>
    <name evidence="7" type="ORF">KSB_91510</name>
</gene>
<dbReference type="SUPFAM" id="SSF55945">
    <property type="entry name" value="TATA-box binding protein-like"/>
    <property type="match status" value="1"/>
</dbReference>
<evidence type="ECO:0000256" key="1">
    <source>
        <dbReference type="ARBA" id="ARBA00000086"/>
    </source>
</evidence>
<dbReference type="Pfam" id="PF06029">
    <property type="entry name" value="AlkA_N"/>
    <property type="match status" value="1"/>
</dbReference>
<organism evidence="7 8">
    <name type="scientific">Ktedonobacter robiniae</name>
    <dbReference type="NCBI Taxonomy" id="2778365"/>
    <lineage>
        <taxon>Bacteria</taxon>
        <taxon>Bacillati</taxon>
        <taxon>Chloroflexota</taxon>
        <taxon>Ktedonobacteria</taxon>
        <taxon>Ktedonobacterales</taxon>
        <taxon>Ktedonobacteraceae</taxon>
        <taxon>Ktedonobacter</taxon>
    </lineage>
</organism>
<dbReference type="SUPFAM" id="SSF48150">
    <property type="entry name" value="DNA-glycosylase"/>
    <property type="match status" value="1"/>
</dbReference>
<dbReference type="InterPro" id="IPR003265">
    <property type="entry name" value="HhH-GPD_domain"/>
</dbReference>
<feature type="domain" description="DNA-3-methyladenine glycosylase AlkA N-terminal" evidence="6">
    <location>
        <begin position="23"/>
        <end position="138"/>
    </location>
</feature>
<evidence type="ECO:0000256" key="4">
    <source>
        <dbReference type="ARBA" id="ARBA00023204"/>
    </source>
</evidence>
<evidence type="ECO:0000256" key="2">
    <source>
        <dbReference type="ARBA" id="ARBA00012000"/>
    </source>
</evidence>
<dbReference type="PANTHER" id="PTHR43003">
    <property type="entry name" value="DNA-3-METHYLADENINE GLYCOSYLASE"/>
    <property type="match status" value="1"/>
</dbReference>
<comment type="caution">
    <text evidence="7">The sequence shown here is derived from an EMBL/GenBank/DDBJ whole genome shotgun (WGS) entry which is preliminary data.</text>
</comment>
<evidence type="ECO:0000313" key="8">
    <source>
        <dbReference type="Proteomes" id="UP000654345"/>
    </source>
</evidence>
<dbReference type="Gene3D" id="3.30.310.20">
    <property type="entry name" value="DNA-3-methyladenine glycosylase AlkA, N-terminal domain"/>
    <property type="match status" value="1"/>
</dbReference>
<name>A0ABQ3V6T4_9CHLR</name>
<dbReference type="PANTHER" id="PTHR43003:SF13">
    <property type="entry name" value="DNA-3-METHYLADENINE GLYCOSYLASE 2"/>
    <property type="match status" value="1"/>
</dbReference>
<keyword evidence="3" id="KW-0227">DNA damage</keyword>
<evidence type="ECO:0000256" key="3">
    <source>
        <dbReference type="ARBA" id="ARBA00022763"/>
    </source>
</evidence>
<dbReference type="InterPro" id="IPR051912">
    <property type="entry name" value="Alkylbase_DNA_Glycosylase/TA"/>
</dbReference>